<dbReference type="InterPro" id="IPR052180">
    <property type="entry name" value="NhaC_Na-H+_Antiporter"/>
</dbReference>
<dbReference type="NCBIfam" id="TIGR00931">
    <property type="entry name" value="antiport_nhaC"/>
    <property type="match status" value="1"/>
</dbReference>
<feature type="transmembrane region" description="Helical" evidence="9">
    <location>
        <begin position="74"/>
        <end position="92"/>
    </location>
</feature>
<dbReference type="Proteomes" id="UP000614490">
    <property type="component" value="Unassembled WGS sequence"/>
</dbReference>
<comment type="subcellular location">
    <subcellularLocation>
        <location evidence="1">Cell membrane</location>
        <topology evidence="1">Multi-pass membrane protein</topology>
    </subcellularLocation>
</comment>
<keyword evidence="12" id="KW-1185">Reference proteome</keyword>
<dbReference type="AlphaFoldDB" id="A0A931MTS9"/>
<feature type="transmembrane region" description="Helical" evidence="9">
    <location>
        <begin position="112"/>
        <end position="141"/>
    </location>
</feature>
<feature type="transmembrane region" description="Helical" evidence="9">
    <location>
        <begin position="194"/>
        <end position="212"/>
    </location>
</feature>
<keyword evidence="3" id="KW-0050">Antiport</keyword>
<keyword evidence="5 9" id="KW-0812">Transmembrane</keyword>
<evidence type="ECO:0000313" key="11">
    <source>
        <dbReference type="EMBL" id="MBH0228674.1"/>
    </source>
</evidence>
<name>A0A931MTS9_9BACI</name>
<evidence type="ECO:0000256" key="4">
    <source>
        <dbReference type="ARBA" id="ARBA00022475"/>
    </source>
</evidence>
<keyword evidence="4" id="KW-1003">Cell membrane</keyword>
<evidence type="ECO:0000256" key="6">
    <source>
        <dbReference type="ARBA" id="ARBA00022989"/>
    </source>
</evidence>
<feature type="transmembrane region" description="Helical" evidence="9">
    <location>
        <begin position="402"/>
        <end position="424"/>
    </location>
</feature>
<feature type="transmembrane region" description="Helical" evidence="9">
    <location>
        <begin position="312"/>
        <end position="339"/>
    </location>
</feature>
<dbReference type="GO" id="GO:0005886">
    <property type="term" value="C:plasma membrane"/>
    <property type="evidence" value="ECO:0007669"/>
    <property type="project" value="UniProtKB-SubCell"/>
</dbReference>
<dbReference type="PANTHER" id="PTHR33451:SF6">
    <property type="entry name" value="NA(+)_H(+) ANTIPORTER NHAC"/>
    <property type="match status" value="1"/>
</dbReference>
<dbReference type="PANTHER" id="PTHR33451">
    <property type="entry name" value="MALATE-2H(+)/NA(+)-LACTATE ANTIPORTER"/>
    <property type="match status" value="1"/>
</dbReference>
<evidence type="ECO:0000256" key="3">
    <source>
        <dbReference type="ARBA" id="ARBA00022449"/>
    </source>
</evidence>
<gene>
    <name evidence="11" type="primary">nhaC</name>
    <name evidence="11" type="ORF">H0267_00495</name>
</gene>
<evidence type="ECO:0000256" key="8">
    <source>
        <dbReference type="ARBA" id="ARBA00038435"/>
    </source>
</evidence>
<protein>
    <submittedName>
        <fullName evidence="11">Na+/H+ antiporter NhaC</fullName>
    </submittedName>
</protein>
<keyword evidence="6 9" id="KW-1133">Transmembrane helix</keyword>
<feature type="transmembrane region" description="Helical" evidence="9">
    <location>
        <begin position="148"/>
        <end position="166"/>
    </location>
</feature>
<evidence type="ECO:0000256" key="9">
    <source>
        <dbReference type="SAM" id="Phobius"/>
    </source>
</evidence>
<evidence type="ECO:0000256" key="5">
    <source>
        <dbReference type="ARBA" id="ARBA00022692"/>
    </source>
</evidence>
<keyword evidence="7 9" id="KW-0472">Membrane</keyword>
<dbReference type="InterPro" id="IPR004770">
    <property type="entry name" value="Na/H_antiport_NhaC"/>
</dbReference>
<feature type="transmembrane region" description="Helical" evidence="9">
    <location>
        <begin position="258"/>
        <end position="278"/>
    </location>
</feature>
<feature type="transmembrane region" description="Helical" evidence="9">
    <location>
        <begin position="430"/>
        <end position="449"/>
    </location>
</feature>
<dbReference type="RefSeq" id="WP_197315326.1">
    <property type="nucleotide sequence ID" value="NZ_JADZSC010000001.1"/>
</dbReference>
<comment type="similarity">
    <text evidence="8">Belongs to the NhaC Na(+)/H(+) (TC 2.A.35) antiporter family.</text>
</comment>
<dbReference type="Pfam" id="PF03553">
    <property type="entry name" value="Na_H_antiporter"/>
    <property type="match status" value="1"/>
</dbReference>
<evidence type="ECO:0000256" key="7">
    <source>
        <dbReference type="ARBA" id="ARBA00023136"/>
    </source>
</evidence>
<evidence type="ECO:0000259" key="10">
    <source>
        <dbReference type="Pfam" id="PF03553"/>
    </source>
</evidence>
<feature type="transmembrane region" description="Helical" evidence="9">
    <location>
        <begin position="233"/>
        <end position="252"/>
    </location>
</feature>
<comment type="caution">
    <text evidence="11">The sequence shown here is derived from an EMBL/GenBank/DDBJ whole genome shotgun (WGS) entry which is preliminary data.</text>
</comment>
<evidence type="ECO:0000256" key="2">
    <source>
        <dbReference type="ARBA" id="ARBA00022448"/>
    </source>
</evidence>
<proteinExistence type="inferred from homology"/>
<accession>A0A931MTS9</accession>
<sequence>MLHLQPKKLPTVLEASLILLLTVSLISFFIIEMQSVPHVPILLGIFIMLSYGAIKKMSFEHLQRGMVQGAQTGIGAVLLFFLIGILISSWMASGTIPALMNVAFSLAGGPWFLAITFAVTALVGIALGSSFTTAATVGVALMGVGQTMDVSLAMIAGAVVSGAFFGDKMSPLSDTTNLASTVVGVDLFDHIKNMAWTTIPAFIITFILFAFLSPDQQSGSEKLASFQNNLVEAGLIHWTSWLPIIVLVLLTINKRPAFLSLAISSLTATLIAGFRGVMDWSALWGTWFNGYTAETNSEAVNQLLSRGGMNSMLFTVSLVLLALTLGGLFFATGVIPSILKKVQQSLNSVRSATVTTALTAIGINIAIGEQYLSILLTGEAYKSAYQKAKLARKNLSRTLEDAGTVINPLVPWSVCGVFLSGVLGVPVLEYLPFAFFCLLSPLLTIVFGWTGKTMTPSTKDHVQPLKQANG</sequence>
<dbReference type="InterPro" id="IPR018461">
    <property type="entry name" value="Na/H_Antiport_NhaC-like_C"/>
</dbReference>
<reference evidence="11 12" key="1">
    <citation type="journal article" date="2005" name="Int. J. Syst. Evol. Microbiol.">
        <title>Halobacillus yeomjeoni sp. nov., isolated from a marine solar saltern in Korea.</title>
        <authorList>
            <person name="Yoon J.H."/>
            <person name="Kang S.J."/>
            <person name="Lee C.H."/>
            <person name="Oh H.W."/>
            <person name="Oh T.K."/>
        </authorList>
    </citation>
    <scope>NUCLEOTIDE SEQUENCE [LARGE SCALE GENOMIC DNA]</scope>
    <source>
        <strain evidence="11 12">KCTC 3957</strain>
    </source>
</reference>
<keyword evidence="2" id="KW-0813">Transport</keyword>
<evidence type="ECO:0000256" key="1">
    <source>
        <dbReference type="ARBA" id="ARBA00004651"/>
    </source>
</evidence>
<feature type="domain" description="Na+/H+ antiporter NhaC-like C-terminal" evidence="10">
    <location>
        <begin position="162"/>
        <end position="451"/>
    </location>
</feature>
<dbReference type="GO" id="GO:0015297">
    <property type="term" value="F:antiporter activity"/>
    <property type="evidence" value="ECO:0007669"/>
    <property type="project" value="UniProtKB-KW"/>
</dbReference>
<feature type="transmembrane region" description="Helical" evidence="9">
    <location>
        <begin position="12"/>
        <end position="31"/>
    </location>
</feature>
<evidence type="ECO:0000313" key="12">
    <source>
        <dbReference type="Proteomes" id="UP000614490"/>
    </source>
</evidence>
<feature type="transmembrane region" description="Helical" evidence="9">
    <location>
        <begin position="359"/>
        <end position="381"/>
    </location>
</feature>
<dbReference type="EMBL" id="JADZSC010000001">
    <property type="protein sequence ID" value="MBH0228674.1"/>
    <property type="molecule type" value="Genomic_DNA"/>
</dbReference>
<organism evidence="11 12">
    <name type="scientific">Halobacillus yeomjeoni</name>
    <dbReference type="NCBI Taxonomy" id="311194"/>
    <lineage>
        <taxon>Bacteria</taxon>
        <taxon>Bacillati</taxon>
        <taxon>Bacillota</taxon>
        <taxon>Bacilli</taxon>
        <taxon>Bacillales</taxon>
        <taxon>Bacillaceae</taxon>
        <taxon>Halobacillus</taxon>
    </lineage>
</organism>
<feature type="transmembrane region" description="Helical" evidence="9">
    <location>
        <begin position="37"/>
        <end position="54"/>
    </location>
</feature>